<keyword evidence="5 10" id="KW-0812">Transmembrane</keyword>
<dbReference type="SMART" id="SM00013">
    <property type="entry name" value="LRRNT"/>
    <property type="match status" value="1"/>
</dbReference>
<keyword evidence="3" id="KW-1003">Cell membrane</keyword>
<evidence type="ECO:0000256" key="1">
    <source>
        <dbReference type="ARBA" id="ARBA00004236"/>
    </source>
</evidence>
<dbReference type="InterPro" id="IPR026906">
    <property type="entry name" value="LRR_5"/>
</dbReference>
<dbReference type="SMART" id="SM00364">
    <property type="entry name" value="LRR_BAC"/>
    <property type="match status" value="6"/>
</dbReference>
<dbReference type="InterPro" id="IPR003591">
    <property type="entry name" value="Leu-rich_rpt_typical-subtyp"/>
</dbReference>
<feature type="signal peptide" evidence="11">
    <location>
        <begin position="1"/>
        <end position="20"/>
    </location>
</feature>
<dbReference type="PANTHER" id="PTHR24366">
    <property type="entry name" value="IG(IMMUNOGLOBULIN) AND LRR(LEUCINE RICH REPEAT) DOMAINS"/>
    <property type="match status" value="1"/>
</dbReference>
<dbReference type="SUPFAM" id="SSF52200">
    <property type="entry name" value="Toll/Interleukin receptor TIR domain"/>
    <property type="match status" value="1"/>
</dbReference>
<evidence type="ECO:0000256" key="3">
    <source>
        <dbReference type="ARBA" id="ARBA00022475"/>
    </source>
</evidence>
<dbReference type="Pfam" id="PF01582">
    <property type="entry name" value="TIR"/>
    <property type="match status" value="1"/>
</dbReference>
<dbReference type="PRINTS" id="PR00019">
    <property type="entry name" value="LEURICHRPT"/>
</dbReference>
<keyword evidence="7" id="KW-0677">Repeat</keyword>
<evidence type="ECO:0000256" key="9">
    <source>
        <dbReference type="ARBA" id="ARBA00023136"/>
    </source>
</evidence>
<name>A0A8D8QLR9_9HEMI</name>
<dbReference type="InterPro" id="IPR032675">
    <property type="entry name" value="LRR_dom_sf"/>
</dbReference>
<dbReference type="Pfam" id="PF13855">
    <property type="entry name" value="LRR_8"/>
    <property type="match status" value="4"/>
</dbReference>
<dbReference type="Pfam" id="PF13306">
    <property type="entry name" value="LRR_5"/>
    <property type="match status" value="1"/>
</dbReference>
<dbReference type="EMBL" id="HBUF01417739">
    <property type="protein sequence ID" value="CAG6740192.1"/>
    <property type="molecule type" value="Transcribed_RNA"/>
</dbReference>
<feature type="domain" description="TIR" evidence="12">
    <location>
        <begin position="1052"/>
        <end position="1193"/>
    </location>
</feature>
<dbReference type="SMART" id="SM00255">
    <property type="entry name" value="TIR"/>
    <property type="match status" value="1"/>
</dbReference>
<dbReference type="SUPFAM" id="SSF52058">
    <property type="entry name" value="L domain-like"/>
    <property type="match status" value="3"/>
</dbReference>
<feature type="chain" id="PRO_5033670819" evidence="11">
    <location>
        <begin position="21"/>
        <end position="1343"/>
    </location>
</feature>
<comment type="subcellular location">
    <subcellularLocation>
        <location evidence="1">Cell membrane</location>
    </subcellularLocation>
</comment>
<dbReference type="SMART" id="SM00369">
    <property type="entry name" value="LRR_TYP"/>
    <property type="match status" value="20"/>
</dbReference>
<dbReference type="PANTHER" id="PTHR24366:SF171">
    <property type="entry name" value="LEUCINE RICH REPEAT NEURONAL 4"/>
    <property type="match status" value="1"/>
</dbReference>
<organism evidence="13">
    <name type="scientific">Cacopsylla melanoneura</name>
    <dbReference type="NCBI Taxonomy" id="428564"/>
    <lineage>
        <taxon>Eukaryota</taxon>
        <taxon>Metazoa</taxon>
        <taxon>Ecdysozoa</taxon>
        <taxon>Arthropoda</taxon>
        <taxon>Hexapoda</taxon>
        <taxon>Insecta</taxon>
        <taxon>Pterygota</taxon>
        <taxon>Neoptera</taxon>
        <taxon>Paraneoptera</taxon>
        <taxon>Hemiptera</taxon>
        <taxon>Sternorrhyncha</taxon>
        <taxon>Psylloidea</taxon>
        <taxon>Psyllidae</taxon>
        <taxon>Psyllinae</taxon>
        <taxon>Cacopsylla</taxon>
    </lineage>
</organism>
<evidence type="ECO:0000256" key="6">
    <source>
        <dbReference type="ARBA" id="ARBA00022729"/>
    </source>
</evidence>
<dbReference type="InterPro" id="IPR001611">
    <property type="entry name" value="Leu-rich_rpt"/>
</dbReference>
<sequence length="1343" mass="153007">MILSFLTLGILCLLVPIITMYEVPENCSWKMESEALNRISVTCNLSYLGKGGGSNLSFVPSDLITKLNIDCDTNILLDSTISSKSFQNIYSLEELKISNCKLVELPVDVFSGLRNLKRLTLNTRNLQWDRSKKLELVPGSFDGLRELQVLNISSSNIKSISDDVFCSLANIQTLNLSRNSIRDLETLGFAVRRASAELNSGEKIECSGGMDLRILDLSHNKLRALTDYSGIAKFRRLQNLHLENNEISQIAPNAFAALSSLRILNISSNHLVSLPEGLFSSCRDISEIYAQKNSLFELSRGLFHKLEQLLVLDLSSNHLTSNHVDETTFIGLIRLIILNLSNNQLTRIDAKTFKDLVFLQRLDLRNNSIGYIEDNAFLSLYNLHTIYLSENRIHHITAHLFNGLFVLSKLTLSNNLLVNIDSKAFKNCSALKELDLSSNAIVEIPSALSELPFLKTLDLGENQIGKVENGSFKNLQQLTDLRLVDNNIGNLSSGMFWDLPSLEVLNLSKNKIQQIEIGTFEKNKRLAAIRLDSNFLTDINGVFTSLAQLLWLNLSENHLVWFDYAMVPGNLKWLDIHNNYISSLNNYYEIKDGLSIKNLDASHNRILEISELSIPNSVEVLFINNNLIKSVKPHTFFDKSNLARVDIYANEITKLDITALRLKPVPLNKTLPEFYLGGNPFNCDCSMDWLPIINNNSSPSMERQYPRIMDLDNVVCKMTYSRGSSHLPAAVAAPSQYLCPYDIHCFALCHCCEFDACDCEMTCPKNCSCFHDQNWNTNVVDCSEQQISSVPTRIPMDATHVYLDGNTFKTIPNHVFIGRKNMLSLFVNNSQIEVILNRTFNGLSSLQVLHLENNLITHFYGYEFDNLEKLTELYLQENRIEYIANGTFNALISLQVLQLDGNRLKSFRAFDLNTNNMLKKIYLGNNPFSCSCNTLQELQTWIIDNSNKVKDGLDISCVIEDSNPPQRKEIDLNSTTCNEYYATSSVIRSIMVSDYLPFMIITFLMFLVFLILIIFMFVFKDPFRVWLYTKYGIRLFHFKATSSKHFGEDREKLYDGYVVYSPKDEEFVLQSIVAELEHGNPSYQLCLHYRDLPHHSPYLQQHTTSPVVIEAAEASRRVILVLTKNFLQTEWSRSDFRSAIHEALTTKTHKLVFVEENIVPEAESDIELKPYLKSCMKIRWGEKRFWERLRYAMPTCDNSKKSCNYRRNINNYTIDSGTGRRSIEAHHTHAYASQHISSHPLFKASTVISKNHNQEDMAYSSATTATPSPKPHRLHCYTNASDKPVSDHIYSSIDTPEYQEYASRNDRNSMRRMNGKIPPVHQQTWSPAGVTMRDSNGVQAYLV</sequence>
<keyword evidence="9 10" id="KW-0472">Membrane</keyword>
<evidence type="ECO:0000256" key="5">
    <source>
        <dbReference type="ARBA" id="ARBA00022692"/>
    </source>
</evidence>
<dbReference type="EMBL" id="HBUF01267393">
    <property type="protein sequence ID" value="CAG6684441.1"/>
    <property type="molecule type" value="Transcribed_RNA"/>
</dbReference>
<evidence type="ECO:0000256" key="10">
    <source>
        <dbReference type="SAM" id="Phobius"/>
    </source>
</evidence>
<dbReference type="InterPro" id="IPR000157">
    <property type="entry name" value="TIR_dom"/>
</dbReference>
<proteinExistence type="inferred from homology"/>
<accession>A0A8D8QLR9</accession>
<evidence type="ECO:0000313" key="13">
    <source>
        <dbReference type="EMBL" id="CAG6633941.1"/>
    </source>
</evidence>
<evidence type="ECO:0000256" key="4">
    <source>
        <dbReference type="ARBA" id="ARBA00022614"/>
    </source>
</evidence>
<dbReference type="EMBL" id="HBUF01084422">
    <property type="protein sequence ID" value="CAG6633941.1"/>
    <property type="molecule type" value="Transcribed_RNA"/>
</dbReference>
<evidence type="ECO:0000256" key="11">
    <source>
        <dbReference type="SAM" id="SignalP"/>
    </source>
</evidence>
<keyword evidence="4" id="KW-0433">Leucine-rich repeat</keyword>
<dbReference type="GO" id="GO:0005886">
    <property type="term" value="C:plasma membrane"/>
    <property type="evidence" value="ECO:0007669"/>
    <property type="project" value="UniProtKB-SubCell"/>
</dbReference>
<evidence type="ECO:0000256" key="2">
    <source>
        <dbReference type="ARBA" id="ARBA00009634"/>
    </source>
</evidence>
<dbReference type="PROSITE" id="PS50104">
    <property type="entry name" value="TIR"/>
    <property type="match status" value="1"/>
</dbReference>
<evidence type="ECO:0000256" key="7">
    <source>
        <dbReference type="ARBA" id="ARBA00022737"/>
    </source>
</evidence>
<comment type="similarity">
    <text evidence="2">Belongs to the Toll-like receptor family.</text>
</comment>
<keyword evidence="8 10" id="KW-1133">Transmembrane helix</keyword>
<dbReference type="SMART" id="SM00365">
    <property type="entry name" value="LRR_SD22"/>
    <property type="match status" value="10"/>
</dbReference>
<dbReference type="FunFam" id="3.80.10.10:FF:001438">
    <property type="entry name" value="Uncharacterized protein"/>
    <property type="match status" value="1"/>
</dbReference>
<dbReference type="GO" id="GO:0007165">
    <property type="term" value="P:signal transduction"/>
    <property type="evidence" value="ECO:0007669"/>
    <property type="project" value="InterPro"/>
</dbReference>
<evidence type="ECO:0000259" key="12">
    <source>
        <dbReference type="PROSITE" id="PS50104"/>
    </source>
</evidence>
<dbReference type="EMBL" id="HBUF01614521">
    <property type="protein sequence ID" value="CAG6779547.1"/>
    <property type="molecule type" value="Transcribed_RNA"/>
</dbReference>
<protein>
    <submittedName>
        <fullName evidence="13">Protein toll</fullName>
    </submittedName>
</protein>
<evidence type="ECO:0000256" key="8">
    <source>
        <dbReference type="ARBA" id="ARBA00022989"/>
    </source>
</evidence>
<reference evidence="13" key="1">
    <citation type="submission" date="2021-05" db="EMBL/GenBank/DDBJ databases">
        <authorList>
            <person name="Alioto T."/>
            <person name="Alioto T."/>
            <person name="Gomez Garrido J."/>
        </authorList>
    </citation>
    <scope>NUCLEOTIDE SEQUENCE</scope>
</reference>
<dbReference type="FunFam" id="3.80.10.10:FF:001164">
    <property type="entry name" value="GH01279p"/>
    <property type="match status" value="1"/>
</dbReference>
<keyword evidence="6 11" id="KW-0732">Signal</keyword>
<dbReference type="InterPro" id="IPR000372">
    <property type="entry name" value="LRRNT"/>
</dbReference>
<dbReference type="EMBL" id="HBUF01084423">
    <property type="protein sequence ID" value="CAG6633942.1"/>
    <property type="molecule type" value="Transcribed_RNA"/>
</dbReference>
<feature type="transmembrane region" description="Helical" evidence="10">
    <location>
        <begin position="995"/>
        <end position="1019"/>
    </location>
</feature>
<dbReference type="Gene3D" id="3.40.50.10140">
    <property type="entry name" value="Toll/interleukin-1 receptor homology (TIR) domain"/>
    <property type="match status" value="1"/>
</dbReference>
<dbReference type="Gene3D" id="3.80.10.10">
    <property type="entry name" value="Ribonuclease Inhibitor"/>
    <property type="match status" value="7"/>
</dbReference>
<dbReference type="InterPro" id="IPR035897">
    <property type="entry name" value="Toll_tir_struct_dom_sf"/>
</dbReference>
<dbReference type="PROSITE" id="PS51450">
    <property type="entry name" value="LRR"/>
    <property type="match status" value="11"/>
</dbReference>